<reference evidence="1 2" key="1">
    <citation type="submission" date="2015-07" db="EMBL/GenBank/DDBJ databases">
        <title>The genome of Pseudoloma neurophilia, a relevant intracellular parasite of the zebrafish.</title>
        <authorList>
            <person name="Ndikumana S."/>
            <person name="Pelin A."/>
            <person name="Sanders J."/>
            <person name="Corradi N."/>
        </authorList>
    </citation>
    <scope>NUCLEOTIDE SEQUENCE [LARGE SCALE GENOMIC DNA]</scope>
    <source>
        <strain evidence="1 2">MK1</strain>
    </source>
</reference>
<dbReference type="InterPro" id="IPR031541">
    <property type="entry name" value="HTH_micro"/>
</dbReference>
<comment type="caution">
    <text evidence="1">The sequence shown here is derived from an EMBL/GenBank/DDBJ whole genome shotgun (WGS) entry which is preliminary data.</text>
</comment>
<organism evidence="1 2">
    <name type="scientific">Pseudoloma neurophilia</name>
    <dbReference type="NCBI Taxonomy" id="146866"/>
    <lineage>
        <taxon>Eukaryota</taxon>
        <taxon>Fungi</taxon>
        <taxon>Fungi incertae sedis</taxon>
        <taxon>Microsporidia</taxon>
        <taxon>Pseudoloma</taxon>
    </lineage>
</organism>
<dbReference type="AlphaFoldDB" id="A0A0R0LU04"/>
<accession>A0A0R0LU04</accession>
<dbReference type="OrthoDB" id="2190283at2759"/>
<evidence type="ECO:0000313" key="1">
    <source>
        <dbReference type="EMBL" id="KRH92778.1"/>
    </source>
</evidence>
<feature type="non-terminal residue" evidence="1">
    <location>
        <position position="574"/>
    </location>
</feature>
<proteinExistence type="predicted"/>
<protein>
    <submittedName>
        <fullName evidence="1">Uncharacterized protein</fullName>
    </submittedName>
</protein>
<dbReference type="VEuPathDB" id="MicrosporidiaDB:M153_2776000201"/>
<keyword evidence="2" id="KW-1185">Reference proteome</keyword>
<sequence length="574" mass="67060">MTCPSKEMCDRSELKEKIFSRGIFGAYCTFLKDSEILTLLYEPWAEFVTEEQIRELESSFTTMALDSKQSEILKKFEIARKKLNGDCLSSELSQIDTLCSKPISISSPFIVLRDEQKNNQLNLLKNYTIKEMSLLKQITTNFIVRMNTVAWKEFLTNGSFNFTSKEYYFVFDMLIRVNNTILVSEMRTTLNVDPKKMFYIVKKINDLGYIDRIEQEGKTFVRIRRDEYGNVIKGQKKEKKRSINSEDNIQPEISEPVIHQRIGSEFVIGVPLIVQMKTLIDKSRNGISSKDIEEKFGIKLKIGLKLLNKIADKFSESIKTVEEFEGKIKRTKFYNIDELNKRKEKNRLKIEKGEENLNGEGITFEDRINVINQLLSTKTAFLLDREIYQEFQTILGVKYNFDRRTIVNAARKGGFNVYRLPQGNSGSKMVIARSDITENHPSIRKFIQTKKNDQNLTPFQKNVYKFFVLPIKSTEIDNLYQLDSTIRLNIFINFLNTISKVEFEFDCNILENMPIYTFFQLVSIKKSKFVLDLIDILRKPQIYKVENQVSKPTKQKENNNIKQLSADFTYDQKQ</sequence>
<name>A0A0R0LU04_9MICR</name>
<dbReference type="Pfam" id="PF17007">
    <property type="entry name" value="HTH_micro"/>
    <property type="match status" value="2"/>
</dbReference>
<gene>
    <name evidence="1" type="ORF">M153_2776000201</name>
</gene>
<dbReference type="EMBL" id="LGUB01000687">
    <property type="protein sequence ID" value="KRH92778.1"/>
    <property type="molecule type" value="Genomic_DNA"/>
</dbReference>
<dbReference type="Proteomes" id="UP000051530">
    <property type="component" value="Unassembled WGS sequence"/>
</dbReference>
<evidence type="ECO:0000313" key="2">
    <source>
        <dbReference type="Proteomes" id="UP000051530"/>
    </source>
</evidence>